<sequence>MNLSIANLPRQLSFSRALTSSDCLFIRNKLSQLSISQSATVTRKPSIICMGCPKTYPGGVSKYKWRKIKARRDKELKKVGLCREIQIYKMRKRAELKAAVSELERPWEEVERASNLFSVKADQQDRFQKPVGLDIWTERDEPQLSQTPDELPSARFSAKGVRHGIKPYRKISEYEDGSRSQVDKNVIEDQESKTSRRSSIRKLRSRSSGVEHSSNAESSSINFLKSSTNNGIIEEQWSKRGRRSSNGKLSSRSYGQGRELSDLDEPSDVESSLINSVESSISNGINRKKINGKLRERENRRKVLFR</sequence>
<protein>
    <submittedName>
        <fullName evidence="1">Uncharacterized protein</fullName>
    </submittedName>
</protein>
<gene>
    <name evidence="1" type="ORF">L6164_002775</name>
</gene>
<accession>A0ACB9Q1C8</accession>
<evidence type="ECO:0000313" key="1">
    <source>
        <dbReference type="EMBL" id="KAI4353852.1"/>
    </source>
</evidence>
<proteinExistence type="predicted"/>
<comment type="caution">
    <text evidence="1">The sequence shown here is derived from an EMBL/GenBank/DDBJ whole genome shotgun (WGS) entry which is preliminary data.</text>
</comment>
<evidence type="ECO:0000313" key="2">
    <source>
        <dbReference type="Proteomes" id="UP000828941"/>
    </source>
</evidence>
<organism evidence="1 2">
    <name type="scientific">Bauhinia variegata</name>
    <name type="common">Purple orchid tree</name>
    <name type="synonym">Phanera variegata</name>
    <dbReference type="NCBI Taxonomy" id="167791"/>
    <lineage>
        <taxon>Eukaryota</taxon>
        <taxon>Viridiplantae</taxon>
        <taxon>Streptophyta</taxon>
        <taxon>Embryophyta</taxon>
        <taxon>Tracheophyta</taxon>
        <taxon>Spermatophyta</taxon>
        <taxon>Magnoliopsida</taxon>
        <taxon>eudicotyledons</taxon>
        <taxon>Gunneridae</taxon>
        <taxon>Pentapetalae</taxon>
        <taxon>rosids</taxon>
        <taxon>fabids</taxon>
        <taxon>Fabales</taxon>
        <taxon>Fabaceae</taxon>
        <taxon>Cercidoideae</taxon>
        <taxon>Cercideae</taxon>
        <taxon>Bauhiniinae</taxon>
        <taxon>Bauhinia</taxon>
    </lineage>
</organism>
<name>A0ACB9Q1C8_BAUVA</name>
<dbReference type="Proteomes" id="UP000828941">
    <property type="component" value="Chromosome 2"/>
</dbReference>
<dbReference type="EMBL" id="CM039427">
    <property type="protein sequence ID" value="KAI4353852.1"/>
    <property type="molecule type" value="Genomic_DNA"/>
</dbReference>
<keyword evidence="2" id="KW-1185">Reference proteome</keyword>
<reference evidence="1 2" key="1">
    <citation type="journal article" date="2022" name="DNA Res.">
        <title>Chromosomal-level genome assembly of the orchid tree Bauhinia variegata (Leguminosae; Cercidoideae) supports the allotetraploid origin hypothesis of Bauhinia.</title>
        <authorList>
            <person name="Zhong Y."/>
            <person name="Chen Y."/>
            <person name="Zheng D."/>
            <person name="Pang J."/>
            <person name="Liu Y."/>
            <person name="Luo S."/>
            <person name="Meng S."/>
            <person name="Qian L."/>
            <person name="Wei D."/>
            <person name="Dai S."/>
            <person name="Zhou R."/>
        </authorList>
    </citation>
    <scope>NUCLEOTIDE SEQUENCE [LARGE SCALE GENOMIC DNA]</scope>
    <source>
        <strain evidence="1">BV-YZ2020</strain>
    </source>
</reference>